<sequence>MPGPWAIACAAGGSYDLARTFGASPKEARKAAVAGAFTAAISYGIDVKYGGELSYEKVLVSAFAGGITAEVQGGNFGDGFVAAGVMAVVMPQLGYIDNDFVRTVVGAIVGGTVSDATGGNFANGAISGAIQGALTQRNEVLFQTNDGLLPMPEAGETPASRRAIFDQIVENRELYGINIPAGVTISFEDYYLSVTSSGKRLPCYSSCDDQFYEHGVVLGQYNRRTKEITVFRAGVQPFITTGVMRSADGMSAVIGITSRVSAFEAMVRTLGHEAAHARGIDIGIGGHLYHPNAEAAGLEAARRWRELFSSVRSRVL</sequence>
<dbReference type="GeneID" id="81471957"/>
<evidence type="ECO:0000313" key="1">
    <source>
        <dbReference type="EMBL" id="QNN76911.1"/>
    </source>
</evidence>
<reference evidence="1 2" key="1">
    <citation type="submission" date="2020-08" db="EMBL/GenBank/DDBJ databases">
        <title>Streptomycin Non-resistant strain, P. mexicana.</title>
        <authorList>
            <person name="Ganesh-Kumar S."/>
            <person name="Zhe T."/>
            <person name="Yu Z."/>
            <person name="Min Y."/>
        </authorList>
    </citation>
    <scope>NUCLEOTIDE SEQUENCE [LARGE SCALE GENOMIC DNA]</scope>
    <source>
        <strain evidence="1 2">GTZY2</strain>
    </source>
</reference>
<dbReference type="AlphaFoldDB" id="A0A7G9T9Y6"/>
<name>A0A7G9T9Y6_PSEMX</name>
<evidence type="ECO:0000313" key="2">
    <source>
        <dbReference type="Proteomes" id="UP000515838"/>
    </source>
</evidence>
<accession>A0A7G9T9Y6</accession>
<gene>
    <name evidence="1" type="ORF">IAE60_13315</name>
</gene>
<dbReference type="Proteomes" id="UP000515838">
    <property type="component" value="Chromosome"/>
</dbReference>
<dbReference type="EMBL" id="CP060731">
    <property type="protein sequence ID" value="QNN76911.1"/>
    <property type="molecule type" value="Genomic_DNA"/>
</dbReference>
<evidence type="ECO:0008006" key="3">
    <source>
        <dbReference type="Google" id="ProtNLM"/>
    </source>
</evidence>
<dbReference type="RefSeq" id="WP_187572635.1">
    <property type="nucleotide sequence ID" value="NZ_CP060731.1"/>
</dbReference>
<organism evidence="1 2">
    <name type="scientific">Pseudoxanthomonas mexicana</name>
    <dbReference type="NCBI Taxonomy" id="128785"/>
    <lineage>
        <taxon>Bacteria</taxon>
        <taxon>Pseudomonadati</taxon>
        <taxon>Pseudomonadota</taxon>
        <taxon>Gammaproteobacteria</taxon>
        <taxon>Lysobacterales</taxon>
        <taxon>Lysobacteraceae</taxon>
        <taxon>Pseudoxanthomonas</taxon>
    </lineage>
</organism>
<proteinExistence type="predicted"/>
<protein>
    <recommendedName>
        <fullName evidence="3">DUF637 domain-containing protein</fullName>
    </recommendedName>
</protein>